<evidence type="ECO:0000313" key="5">
    <source>
        <dbReference type="EMBL" id="BBN68370.1"/>
    </source>
</evidence>
<dbReference type="Pfam" id="PF13976">
    <property type="entry name" value="gag_pre-integrs"/>
    <property type="match status" value="1"/>
</dbReference>
<dbReference type="InterPro" id="IPR013103">
    <property type="entry name" value="RVT_2"/>
</dbReference>
<dbReference type="SUPFAM" id="SSF53098">
    <property type="entry name" value="Ribonuclease H-like"/>
    <property type="match status" value="1"/>
</dbReference>
<feature type="non-terminal residue" evidence="5">
    <location>
        <position position="673"/>
    </location>
</feature>
<feature type="domain" description="Integrase catalytic" evidence="4">
    <location>
        <begin position="83"/>
        <end position="240"/>
    </location>
</feature>
<evidence type="ECO:0000256" key="3">
    <source>
        <dbReference type="SAM" id="MobiDB-lite"/>
    </source>
</evidence>
<dbReference type="InterPro" id="IPR012337">
    <property type="entry name" value="RNaseH-like_sf"/>
</dbReference>
<name>A0A5H2Y5X3_PRUDU</name>
<dbReference type="GO" id="GO:0015074">
    <property type="term" value="P:DNA integration"/>
    <property type="evidence" value="ECO:0007669"/>
    <property type="project" value="InterPro"/>
</dbReference>
<dbReference type="GO" id="GO:0016787">
    <property type="term" value="F:hydrolase activity"/>
    <property type="evidence" value="ECO:0007669"/>
    <property type="project" value="UniProtKB-KW"/>
</dbReference>
<dbReference type="PANTHER" id="PTHR42648:SF18">
    <property type="entry name" value="RETROTRANSPOSON, UNCLASSIFIED-LIKE PROTEIN"/>
    <property type="match status" value="1"/>
</dbReference>
<dbReference type="PROSITE" id="PS50994">
    <property type="entry name" value="INTEGRASE"/>
    <property type="match status" value="1"/>
</dbReference>
<evidence type="ECO:0000256" key="1">
    <source>
        <dbReference type="ARBA" id="ARBA00022723"/>
    </source>
</evidence>
<evidence type="ECO:0000256" key="2">
    <source>
        <dbReference type="ARBA" id="ARBA00022801"/>
    </source>
</evidence>
<dbReference type="InterPro" id="IPR057670">
    <property type="entry name" value="SH3_retrovirus"/>
</dbReference>
<dbReference type="GO" id="GO:0003676">
    <property type="term" value="F:nucleic acid binding"/>
    <property type="evidence" value="ECO:0007669"/>
    <property type="project" value="InterPro"/>
</dbReference>
<dbReference type="Gene3D" id="3.30.420.10">
    <property type="entry name" value="Ribonuclease H-like superfamily/Ribonuclease H"/>
    <property type="match status" value="1"/>
</dbReference>
<dbReference type="InterPro" id="IPR039537">
    <property type="entry name" value="Retrotran_Ty1/copia-like"/>
</dbReference>
<dbReference type="EMBL" id="AP020734">
    <property type="protein sequence ID" value="BBN68370.1"/>
    <property type="molecule type" value="Genomic_DNA"/>
</dbReference>
<sequence>MRSQLKKECVRFKIERRDSLHSVGQTCFSAKVKETAWLWHYRYGHLNFKGLKTLQQLNMVRGLPNIDRPTQICEECVLGKQHRETFPKGKAWRAKKTFGAYFLRYLWTHQSNFQWWQEEKSEAFSAFKSFKALVENEVGRNIKVLRTDRGGEFISQKFEDFCETHGIRRQLTAPYTPQQNGICERKNRTILNMVRIMLKIRGVPKTFWPEAVNWCIHILNRSPTLVVKNMTPEEAWNGHKPAVNYFKIFGCIAYVHIPDEKRKKLDDKGEKCIFLGVSEHSKAYKLYNATTRKIIISHDVLYDEETIWDWTDKGSKHQQQISVIFDEEAASKETEEQLQPSNEGQLSSFRPQRTKKRPAWMMDYEKLTKKPNGEEPWMRKLNKEGGVDKYKARLVAKGYKQKYGIDYNEVFAPVTRMDTIRLVLSLAAQNSWPIFQLDVKSAFLHGSLQEQVYVDEPPGYVQPGKEGKVYKLRKALYGLKQAPRAWYSRINAYFAKEGFQKCPYEHTLYTKIGAGGKILIVCLYVDDLIYTGSLMHYFLGIEVEQSPAGIFISQKKFRMSNCNPVGTPTECGLKLTKDPEGEKVNSTLYKQIVGSLMYVTATRPDVKHAVSLISRYMECPTSLHLLAAKKIFCYLKGTSDFGILYKKVLTKKLYPKHVNFSKRTNIDNALKKT</sequence>
<keyword evidence="1" id="KW-0479">Metal-binding</keyword>
<protein>
    <submittedName>
        <fullName evidence="5">ADP glucose pyrophosphorylase large subunit 1</fullName>
    </submittedName>
</protein>
<reference evidence="5" key="1">
    <citation type="journal article" date="2019" name="Science">
        <title>Mutation of a bHLH transcription factor allowed almond domestication.</title>
        <authorList>
            <person name="Sanchez-Perez R."/>
            <person name="Pavan S."/>
            <person name="Mazzeo R."/>
            <person name="Moldovan C."/>
            <person name="Aiese Cigliano R."/>
            <person name="Del Cueto J."/>
            <person name="Ricciardi F."/>
            <person name="Lotti C."/>
            <person name="Ricciardi L."/>
            <person name="Dicenta F."/>
            <person name="Lopez-Marques R.L."/>
            <person name="Lindberg Moller B."/>
        </authorList>
    </citation>
    <scope>NUCLEOTIDE SEQUENCE</scope>
</reference>
<dbReference type="Pfam" id="PF07727">
    <property type="entry name" value="RVT_2"/>
    <property type="match status" value="1"/>
</dbReference>
<organism evidence="5">
    <name type="scientific">Prunus dulcis</name>
    <name type="common">Almond</name>
    <name type="synonym">Amygdalus dulcis</name>
    <dbReference type="NCBI Taxonomy" id="3755"/>
    <lineage>
        <taxon>Eukaryota</taxon>
        <taxon>Viridiplantae</taxon>
        <taxon>Streptophyta</taxon>
        <taxon>Embryophyta</taxon>
        <taxon>Tracheophyta</taxon>
        <taxon>Spermatophyta</taxon>
        <taxon>Magnoliopsida</taxon>
        <taxon>eudicotyledons</taxon>
        <taxon>Gunneridae</taxon>
        <taxon>Pentapetalae</taxon>
        <taxon>rosids</taxon>
        <taxon>fabids</taxon>
        <taxon>Rosales</taxon>
        <taxon>Rosaceae</taxon>
        <taxon>Amygdaloideae</taxon>
        <taxon>Amygdaleae</taxon>
        <taxon>Prunus</taxon>
    </lineage>
</organism>
<dbReference type="Pfam" id="PF25597">
    <property type="entry name" value="SH3_retrovirus"/>
    <property type="match status" value="1"/>
</dbReference>
<dbReference type="InterPro" id="IPR001584">
    <property type="entry name" value="Integrase_cat-core"/>
</dbReference>
<accession>A0A5H2Y5X3</accession>
<dbReference type="InterPro" id="IPR036397">
    <property type="entry name" value="RNaseH_sf"/>
</dbReference>
<feature type="region of interest" description="Disordered" evidence="3">
    <location>
        <begin position="332"/>
        <end position="352"/>
    </location>
</feature>
<proteinExistence type="predicted"/>
<evidence type="ECO:0000259" key="4">
    <source>
        <dbReference type="PROSITE" id="PS50994"/>
    </source>
</evidence>
<dbReference type="InterPro" id="IPR025724">
    <property type="entry name" value="GAG-pre-integrase_dom"/>
</dbReference>
<gene>
    <name evidence="5" type="ORF">Prudu_397S000100</name>
</gene>
<dbReference type="AlphaFoldDB" id="A0A5H2Y5X3"/>
<dbReference type="SUPFAM" id="SSF56672">
    <property type="entry name" value="DNA/RNA polymerases"/>
    <property type="match status" value="1"/>
</dbReference>
<keyword evidence="2" id="KW-0378">Hydrolase</keyword>
<dbReference type="GO" id="GO:0046872">
    <property type="term" value="F:metal ion binding"/>
    <property type="evidence" value="ECO:0007669"/>
    <property type="project" value="UniProtKB-KW"/>
</dbReference>
<feature type="compositionally biased region" description="Polar residues" evidence="3">
    <location>
        <begin position="337"/>
        <end position="351"/>
    </location>
</feature>
<dbReference type="PANTHER" id="PTHR42648">
    <property type="entry name" value="TRANSPOSASE, PUTATIVE-RELATED"/>
    <property type="match status" value="1"/>
</dbReference>
<dbReference type="InterPro" id="IPR043502">
    <property type="entry name" value="DNA/RNA_pol_sf"/>
</dbReference>